<evidence type="ECO:0000256" key="1">
    <source>
        <dbReference type="SAM" id="Phobius"/>
    </source>
</evidence>
<dbReference type="EMBL" id="AMQM01000213">
    <property type="status" value="NOT_ANNOTATED_CDS"/>
    <property type="molecule type" value="Genomic_DNA"/>
</dbReference>
<dbReference type="GeneID" id="20198230"/>
<dbReference type="EnsemblMetazoa" id="HelroT159250">
    <property type="protein sequence ID" value="HelroP159250"/>
    <property type="gene ID" value="HelroG159250"/>
</dbReference>
<keyword evidence="4" id="KW-1185">Reference proteome</keyword>
<proteinExistence type="predicted"/>
<accession>T1ENT0</accession>
<reference evidence="2 4" key="2">
    <citation type="journal article" date="2013" name="Nature">
        <title>Insights into bilaterian evolution from three spiralian genomes.</title>
        <authorList>
            <person name="Simakov O."/>
            <person name="Marletaz F."/>
            <person name="Cho S.J."/>
            <person name="Edsinger-Gonzales E."/>
            <person name="Havlak P."/>
            <person name="Hellsten U."/>
            <person name="Kuo D.H."/>
            <person name="Larsson T."/>
            <person name="Lv J."/>
            <person name="Arendt D."/>
            <person name="Savage R."/>
            <person name="Osoegawa K."/>
            <person name="de Jong P."/>
            <person name="Grimwood J."/>
            <person name="Chapman J.A."/>
            <person name="Shapiro H."/>
            <person name="Aerts A."/>
            <person name="Otillar R.P."/>
            <person name="Terry A.Y."/>
            <person name="Boore J.L."/>
            <person name="Grigoriev I.V."/>
            <person name="Lindberg D.R."/>
            <person name="Seaver E.C."/>
            <person name="Weisblat D.A."/>
            <person name="Putnam N.H."/>
            <person name="Rokhsar D.S."/>
        </authorList>
    </citation>
    <scope>NUCLEOTIDE SEQUENCE</scope>
</reference>
<reference evidence="4" key="1">
    <citation type="submission" date="2012-12" db="EMBL/GenBank/DDBJ databases">
        <authorList>
            <person name="Hellsten U."/>
            <person name="Grimwood J."/>
            <person name="Chapman J.A."/>
            <person name="Shapiro H."/>
            <person name="Aerts A."/>
            <person name="Otillar R.P."/>
            <person name="Terry A.Y."/>
            <person name="Boore J.L."/>
            <person name="Simakov O."/>
            <person name="Marletaz F."/>
            <person name="Cho S.-J."/>
            <person name="Edsinger-Gonzales E."/>
            <person name="Havlak P."/>
            <person name="Kuo D.-H."/>
            <person name="Larsson T."/>
            <person name="Lv J."/>
            <person name="Arendt D."/>
            <person name="Savage R."/>
            <person name="Osoegawa K."/>
            <person name="de Jong P."/>
            <person name="Lindberg D.R."/>
            <person name="Seaver E.C."/>
            <person name="Weisblat D.A."/>
            <person name="Putnam N.H."/>
            <person name="Grigoriev I.V."/>
            <person name="Rokhsar D.S."/>
        </authorList>
    </citation>
    <scope>NUCLEOTIDE SEQUENCE</scope>
</reference>
<name>T1ENT0_HELRO</name>
<evidence type="ECO:0000313" key="3">
    <source>
        <dbReference type="EnsemblMetazoa" id="HelroP159250"/>
    </source>
</evidence>
<dbReference type="RefSeq" id="XP_009009392.1">
    <property type="nucleotide sequence ID" value="XM_009011144.1"/>
</dbReference>
<keyword evidence="1" id="KW-1133">Transmembrane helix</keyword>
<feature type="transmembrane region" description="Helical" evidence="1">
    <location>
        <begin position="95"/>
        <end position="122"/>
    </location>
</feature>
<reference evidence="3" key="3">
    <citation type="submission" date="2015-06" db="UniProtKB">
        <authorList>
            <consortium name="EnsemblMetazoa"/>
        </authorList>
    </citation>
    <scope>IDENTIFICATION</scope>
</reference>
<dbReference type="CTD" id="20198230"/>
<dbReference type="HOGENOM" id="CLU_1549291_0_0_1"/>
<dbReference type="Proteomes" id="UP000015101">
    <property type="component" value="Unassembled WGS sequence"/>
</dbReference>
<dbReference type="KEGG" id="hro:HELRODRAFT_159250"/>
<dbReference type="AlphaFoldDB" id="T1ENT0"/>
<dbReference type="EMBL" id="KB095811">
    <property type="protein sequence ID" value="ESO12672.1"/>
    <property type="molecule type" value="Genomic_DNA"/>
</dbReference>
<gene>
    <name evidence="3" type="primary">20198230</name>
    <name evidence="2" type="ORF">HELRODRAFT_159250</name>
</gene>
<sequence length="173" mass="19767">MKTSYGSDVTLDEKCADEKYTFRRIHVQDIIVTDDTILDKYKGKIKLNKLGNGLTVVNFTTSDEGLYMWHCDFDGKNYCILITIYNKETLQTSNWFSMLGVNIIIAMCGLIIFLIFALAIMVNKMKRDGHERKEDGSTCEKTAEANQQNVGDYLTSHVVSDDFYSHLLIKIPE</sequence>
<keyword evidence="1" id="KW-0812">Transmembrane</keyword>
<protein>
    <recommendedName>
        <fullName evidence="5">Immunoglobulin V-set domain-containing protein</fullName>
    </recommendedName>
</protein>
<organism evidence="3 4">
    <name type="scientific">Helobdella robusta</name>
    <name type="common">Californian leech</name>
    <dbReference type="NCBI Taxonomy" id="6412"/>
    <lineage>
        <taxon>Eukaryota</taxon>
        <taxon>Metazoa</taxon>
        <taxon>Spiralia</taxon>
        <taxon>Lophotrochozoa</taxon>
        <taxon>Annelida</taxon>
        <taxon>Clitellata</taxon>
        <taxon>Hirudinea</taxon>
        <taxon>Rhynchobdellida</taxon>
        <taxon>Glossiphoniidae</taxon>
        <taxon>Helobdella</taxon>
    </lineage>
</organism>
<evidence type="ECO:0000313" key="4">
    <source>
        <dbReference type="Proteomes" id="UP000015101"/>
    </source>
</evidence>
<evidence type="ECO:0008006" key="5">
    <source>
        <dbReference type="Google" id="ProtNLM"/>
    </source>
</evidence>
<keyword evidence="1" id="KW-0472">Membrane</keyword>
<dbReference type="InParanoid" id="T1ENT0"/>
<evidence type="ECO:0000313" key="2">
    <source>
        <dbReference type="EMBL" id="ESO12672.1"/>
    </source>
</evidence>